<comment type="caution">
    <text evidence="2">The sequence shown here is derived from an EMBL/GenBank/DDBJ whole genome shotgun (WGS) entry which is preliminary data.</text>
</comment>
<evidence type="ECO:0000313" key="2">
    <source>
        <dbReference type="EMBL" id="MFH4983022.1"/>
    </source>
</evidence>
<organism evidence="2 3">
    <name type="scientific">Gnathostoma spinigerum</name>
    <dbReference type="NCBI Taxonomy" id="75299"/>
    <lineage>
        <taxon>Eukaryota</taxon>
        <taxon>Metazoa</taxon>
        <taxon>Ecdysozoa</taxon>
        <taxon>Nematoda</taxon>
        <taxon>Chromadorea</taxon>
        <taxon>Rhabditida</taxon>
        <taxon>Spirurina</taxon>
        <taxon>Gnathostomatomorpha</taxon>
        <taxon>Gnathostomatoidea</taxon>
        <taxon>Gnathostomatidae</taxon>
        <taxon>Gnathostoma</taxon>
    </lineage>
</organism>
<keyword evidence="3" id="KW-1185">Reference proteome</keyword>
<reference evidence="2 3" key="1">
    <citation type="submission" date="2024-08" db="EMBL/GenBank/DDBJ databases">
        <title>Gnathostoma spinigerum genome.</title>
        <authorList>
            <person name="Gonzalez-Bertolin B."/>
            <person name="Monzon S."/>
            <person name="Zaballos A."/>
            <person name="Jimenez P."/>
            <person name="Dekumyoy P."/>
            <person name="Varona S."/>
            <person name="Cuesta I."/>
            <person name="Sumanam S."/>
            <person name="Adisakwattana P."/>
            <person name="Gasser R.B."/>
            <person name="Hernandez-Gonzalez A."/>
            <person name="Young N.D."/>
            <person name="Perteguer M.J."/>
        </authorList>
    </citation>
    <scope>NUCLEOTIDE SEQUENCE [LARGE SCALE GENOMIC DNA]</scope>
    <source>
        <strain evidence="2">AL3</strain>
        <tissue evidence="2">Liver</tissue>
    </source>
</reference>
<feature type="compositionally biased region" description="Low complexity" evidence="1">
    <location>
        <begin position="8"/>
        <end position="17"/>
    </location>
</feature>
<evidence type="ECO:0000313" key="3">
    <source>
        <dbReference type="Proteomes" id="UP001608902"/>
    </source>
</evidence>
<dbReference type="AlphaFoldDB" id="A0ABD6EV92"/>
<sequence length="215" mass="23823">MGPVQQKSSSSPSSPVHSSHEDDNHRKVSSFGAPPVRWRDVQHDVAESEHRDVAAENTSRFERNERRFYGDVDKVASDSELISSRKNLLKGKNLLPQEGSSAKKSQKPIRMDIDFSMPIQGVEIEHKQEKAKSAKPSTAFAVTFDSNTSSPVESISLQEAAAKNVGSRRGAPLLSAFSSTIFTIEPAEIKSDLVRVFRSDNFCNEDVCTQELIYI</sequence>
<gene>
    <name evidence="2" type="ORF">AB6A40_009731</name>
</gene>
<feature type="region of interest" description="Disordered" evidence="1">
    <location>
        <begin position="1"/>
        <end position="64"/>
    </location>
</feature>
<dbReference type="Proteomes" id="UP001608902">
    <property type="component" value="Unassembled WGS sequence"/>
</dbReference>
<evidence type="ECO:0000256" key="1">
    <source>
        <dbReference type="SAM" id="MobiDB-lite"/>
    </source>
</evidence>
<proteinExistence type="predicted"/>
<name>A0ABD6EV92_9BILA</name>
<accession>A0ABD6EV92</accession>
<dbReference type="EMBL" id="JBGFUD010010817">
    <property type="protein sequence ID" value="MFH4983022.1"/>
    <property type="molecule type" value="Genomic_DNA"/>
</dbReference>
<feature type="compositionally biased region" description="Basic and acidic residues" evidence="1">
    <location>
        <begin position="37"/>
        <end position="64"/>
    </location>
</feature>
<protein>
    <submittedName>
        <fullName evidence="2">Uncharacterized protein</fullName>
    </submittedName>
</protein>